<dbReference type="InterPro" id="IPR013806">
    <property type="entry name" value="Kringle-like"/>
</dbReference>
<feature type="signal peptide" evidence="4">
    <location>
        <begin position="1"/>
        <end position="18"/>
    </location>
</feature>
<comment type="caution">
    <text evidence="3">Lacks conserved residue(s) required for the propagation of feature annotation.</text>
</comment>
<proteinExistence type="predicted"/>
<dbReference type="GeneID" id="124814686"/>
<evidence type="ECO:0000313" key="7">
    <source>
        <dbReference type="RefSeq" id="XP_065676338.1"/>
    </source>
</evidence>
<dbReference type="PROSITE" id="PS50070">
    <property type="entry name" value="KRINGLE_2"/>
    <property type="match status" value="1"/>
</dbReference>
<reference evidence="7" key="1">
    <citation type="submission" date="2025-08" db="UniProtKB">
        <authorList>
            <consortium name="RefSeq"/>
        </authorList>
    </citation>
    <scope>IDENTIFICATION</scope>
</reference>
<feature type="chain" id="PRO_5046293538" evidence="4">
    <location>
        <begin position="19"/>
        <end position="672"/>
    </location>
</feature>
<evidence type="ECO:0000313" key="6">
    <source>
        <dbReference type="Proteomes" id="UP001652625"/>
    </source>
</evidence>
<protein>
    <submittedName>
        <fullName evidence="7">Uncharacterized protein LOC124814686</fullName>
    </submittedName>
</protein>
<evidence type="ECO:0000256" key="2">
    <source>
        <dbReference type="ARBA" id="ARBA00023157"/>
    </source>
</evidence>
<dbReference type="SUPFAM" id="SSF48726">
    <property type="entry name" value="Immunoglobulin"/>
    <property type="match status" value="1"/>
</dbReference>
<evidence type="ECO:0000256" key="3">
    <source>
        <dbReference type="PROSITE-ProRule" id="PRU00121"/>
    </source>
</evidence>
<keyword evidence="4" id="KW-0732">Signal</keyword>
<dbReference type="Proteomes" id="UP001652625">
    <property type="component" value="Chromosome 15"/>
</dbReference>
<dbReference type="PRINTS" id="PR00018">
    <property type="entry name" value="KRINGLE"/>
</dbReference>
<evidence type="ECO:0000259" key="5">
    <source>
        <dbReference type="PROSITE" id="PS50070"/>
    </source>
</evidence>
<dbReference type="InterPro" id="IPR000001">
    <property type="entry name" value="Kringle"/>
</dbReference>
<keyword evidence="1 3" id="KW-0420">Kringle</keyword>
<accession>A0ABM4DP49</accession>
<keyword evidence="2" id="KW-1015">Disulfide bond</keyword>
<feature type="domain" description="Kringle" evidence="5">
    <location>
        <begin position="156"/>
        <end position="255"/>
    </location>
</feature>
<dbReference type="InterPro" id="IPR050759">
    <property type="entry name" value="Serine_protease_kringle"/>
</dbReference>
<organism evidence="6 7">
    <name type="scientific">Hydra vulgaris</name>
    <name type="common">Hydra</name>
    <name type="synonym">Hydra attenuata</name>
    <dbReference type="NCBI Taxonomy" id="6087"/>
    <lineage>
        <taxon>Eukaryota</taxon>
        <taxon>Metazoa</taxon>
        <taxon>Cnidaria</taxon>
        <taxon>Hydrozoa</taxon>
        <taxon>Hydroidolina</taxon>
        <taxon>Anthoathecata</taxon>
        <taxon>Aplanulata</taxon>
        <taxon>Hydridae</taxon>
        <taxon>Hydra</taxon>
    </lineage>
</organism>
<evidence type="ECO:0000256" key="1">
    <source>
        <dbReference type="ARBA" id="ARBA00022572"/>
    </source>
</evidence>
<dbReference type="PANTHER" id="PTHR24261:SF7">
    <property type="entry name" value="KRINGLE DOMAIN-CONTAINING PROTEIN"/>
    <property type="match status" value="1"/>
</dbReference>
<gene>
    <name evidence="7" type="primary">LOC124814686</name>
</gene>
<dbReference type="InterPro" id="IPR013783">
    <property type="entry name" value="Ig-like_fold"/>
</dbReference>
<dbReference type="Gene3D" id="2.60.40.10">
    <property type="entry name" value="Immunoglobulins"/>
    <property type="match status" value="1"/>
</dbReference>
<name>A0ABM4DP49_HYDVU</name>
<dbReference type="PANTHER" id="PTHR24261">
    <property type="entry name" value="PLASMINOGEN-RELATED"/>
    <property type="match status" value="1"/>
</dbReference>
<dbReference type="SUPFAM" id="SSF57440">
    <property type="entry name" value="Kringle-like"/>
    <property type="match status" value="1"/>
</dbReference>
<evidence type="ECO:0000256" key="4">
    <source>
        <dbReference type="SAM" id="SignalP"/>
    </source>
</evidence>
<dbReference type="SMART" id="SM00130">
    <property type="entry name" value="KR"/>
    <property type="match status" value="1"/>
</dbReference>
<dbReference type="InterPro" id="IPR038178">
    <property type="entry name" value="Kringle_sf"/>
</dbReference>
<dbReference type="Gene3D" id="2.40.20.10">
    <property type="entry name" value="Plasminogen Kringle 4"/>
    <property type="match status" value="1"/>
</dbReference>
<dbReference type="InterPro" id="IPR036179">
    <property type="entry name" value="Ig-like_dom_sf"/>
</dbReference>
<sequence length="672" mass="76559">MQILCGLLMALCIFKVHSLPILDVELARFFSLNKDFFIVRYMDIPTNFETTFLDCSVPGAETYQWEIVAKSGSPYAGSVQVGRPQNQDVFKPWVLGLTDYEYSWDSLLVKCKAMINNRAIVTLTWIIMKLKSSTEAPYHPTLCSSKKANCFSKMYNCMNEKGITYRGTTNHAQSGLLCLPWNVDLMVKKIYNPILKVDQDMLALFRFPRLDLNALNNLKGEAIGNHNYCRNNNNGNAPSCYNSNGILEYCSIPPCYDCMFGRGGGYYPEKVEAPIYYGKTNITAIEITNDKGERVLQECYIGESSWWSQNRCSLYSNVNGRQQNHVEPSCLIVNANRKLPYPENPFWEGFSWARCITTQCTVRQVWFALVDLDGFIHLDENNKDFIEIPFEIGKNRDIYFYHFGTTFCSSFTLIGYGSTIEFVPLITIVCKNSPEKSSLQIKNPIKEFSGRYTLQYIFTEGNPLLELITFSLNFELVVQTSITIVLNEIFYCPGYSTFVDANVFGTNNINPDLIQWLFTNNNITWYDVITMPESFFVSATGLTIKISKITKVTSLKVKATVSSGDIESIQNIKFLDTPYLYQDTNTIEGTIGKDITLKVKHRPNSVIRWLFGYRLLEKNNIYSFSKFTIDSQFSMTLLKIVNLDKSVEGIYSAEATENKCSSSVSFYLTVTS</sequence>
<keyword evidence="6" id="KW-1185">Reference proteome</keyword>
<dbReference type="RefSeq" id="XP_065676338.1">
    <property type="nucleotide sequence ID" value="XM_065820266.1"/>
</dbReference>